<dbReference type="AlphaFoldDB" id="A0A0B2V4X4"/>
<gene>
    <name evidence="2" type="primary">psme4</name>
    <name evidence="2" type="ORF">Tcan_07428</name>
</gene>
<evidence type="ECO:0000313" key="3">
    <source>
        <dbReference type="Proteomes" id="UP000031036"/>
    </source>
</evidence>
<keyword evidence="3" id="KW-1185">Reference proteome</keyword>
<organism evidence="2 3">
    <name type="scientific">Toxocara canis</name>
    <name type="common">Canine roundworm</name>
    <dbReference type="NCBI Taxonomy" id="6265"/>
    <lineage>
        <taxon>Eukaryota</taxon>
        <taxon>Metazoa</taxon>
        <taxon>Ecdysozoa</taxon>
        <taxon>Nematoda</taxon>
        <taxon>Chromadorea</taxon>
        <taxon>Rhabditida</taxon>
        <taxon>Spirurina</taxon>
        <taxon>Ascaridomorpha</taxon>
        <taxon>Ascaridoidea</taxon>
        <taxon>Toxocaridae</taxon>
        <taxon>Toxocara</taxon>
    </lineage>
</organism>
<evidence type="ECO:0000313" key="2">
    <source>
        <dbReference type="EMBL" id="KHN78486.1"/>
    </source>
</evidence>
<protein>
    <submittedName>
        <fullName evidence="2">Proteasome activator complex subunit 4</fullName>
    </submittedName>
</protein>
<sequence>MKGAANDAGWSQKLRDEQLRWGVSVDKNTVKMGWHIPQPDELQLAESFIYDVVETELERLEAPHSLDKDEVRKSLYIISSVLTANMNRIPPLKGSVIDLFHSRVPLNAVSYTNSVKGLRRKHRLPSTKLHRRHLIGN</sequence>
<keyword evidence="2" id="KW-0647">Proteasome</keyword>
<dbReference type="Proteomes" id="UP000031036">
    <property type="component" value="Unassembled WGS sequence"/>
</dbReference>
<proteinExistence type="predicted"/>
<name>A0A0B2V4X4_TOXCA</name>
<reference evidence="2 3" key="1">
    <citation type="submission" date="2014-11" db="EMBL/GenBank/DDBJ databases">
        <title>Genetic blueprint of the zoonotic pathogen Toxocara canis.</title>
        <authorList>
            <person name="Zhu X.-Q."/>
            <person name="Korhonen P.K."/>
            <person name="Cai H."/>
            <person name="Young N.D."/>
            <person name="Nejsum P."/>
            <person name="von Samson-Himmelstjerna G."/>
            <person name="Boag P.R."/>
            <person name="Tan P."/>
            <person name="Li Q."/>
            <person name="Min J."/>
            <person name="Yang Y."/>
            <person name="Wang X."/>
            <person name="Fang X."/>
            <person name="Hall R.S."/>
            <person name="Hofmann A."/>
            <person name="Sternberg P.W."/>
            <person name="Jex A.R."/>
            <person name="Gasser R.B."/>
        </authorList>
    </citation>
    <scope>NUCLEOTIDE SEQUENCE [LARGE SCALE GENOMIC DNA]</scope>
    <source>
        <strain evidence="2">PN_DK_2014</strain>
    </source>
</reference>
<evidence type="ECO:0000259" key="1">
    <source>
        <dbReference type="Pfam" id="PF16507"/>
    </source>
</evidence>
<dbReference type="Pfam" id="PF16507">
    <property type="entry name" value="HEAT_PSME4_mid"/>
    <property type="match status" value="1"/>
</dbReference>
<feature type="domain" description="Proteasome activator Blm10 middle HEAT repeats region" evidence="1">
    <location>
        <begin position="8"/>
        <end position="74"/>
    </location>
</feature>
<accession>A0A0B2V4X4</accession>
<comment type="caution">
    <text evidence="2">The sequence shown here is derived from an EMBL/GenBank/DDBJ whole genome shotgun (WGS) entry which is preliminary data.</text>
</comment>
<dbReference type="EMBL" id="JPKZ01002089">
    <property type="protein sequence ID" value="KHN78486.1"/>
    <property type="molecule type" value="Genomic_DNA"/>
</dbReference>
<dbReference type="InterPro" id="IPR032430">
    <property type="entry name" value="Blm10_mid"/>
</dbReference>
<dbReference type="GO" id="GO:0000502">
    <property type="term" value="C:proteasome complex"/>
    <property type="evidence" value="ECO:0007669"/>
    <property type="project" value="UniProtKB-KW"/>
</dbReference>
<dbReference type="STRING" id="6265.A0A0B2V4X4"/>